<gene>
    <name evidence="1" type="ORF">AK812_SmicGene104</name>
</gene>
<sequence length="68" mass="7588">MTENKKKIEQLDNEPCSQTHCFVQEGHQALKALEVARLEDYNAQLLALPAARRLDILSTSGVFDCVSV</sequence>
<dbReference type="EMBL" id="LSRX01000001">
    <property type="protein sequence ID" value="OLQ15693.1"/>
    <property type="molecule type" value="Genomic_DNA"/>
</dbReference>
<evidence type="ECO:0000313" key="2">
    <source>
        <dbReference type="Proteomes" id="UP000186817"/>
    </source>
</evidence>
<accession>A0A1Q9F7N7</accession>
<name>A0A1Q9F7N7_SYMMI</name>
<reference evidence="1 2" key="1">
    <citation type="submission" date="2016-02" db="EMBL/GenBank/DDBJ databases">
        <title>Genome analysis of coral dinoflagellate symbionts highlights evolutionary adaptations to a symbiotic lifestyle.</title>
        <authorList>
            <person name="Aranda M."/>
            <person name="Li Y."/>
            <person name="Liew Y.J."/>
            <person name="Baumgarten S."/>
            <person name="Simakov O."/>
            <person name="Wilson M."/>
            <person name="Piel J."/>
            <person name="Ashoor H."/>
            <person name="Bougouffa S."/>
            <person name="Bajic V.B."/>
            <person name="Ryu T."/>
            <person name="Ravasi T."/>
            <person name="Bayer T."/>
            <person name="Micklem G."/>
            <person name="Kim H."/>
            <person name="Bhak J."/>
            <person name="Lajeunesse T.C."/>
            <person name="Voolstra C.R."/>
        </authorList>
    </citation>
    <scope>NUCLEOTIDE SEQUENCE [LARGE SCALE GENOMIC DNA]</scope>
    <source>
        <strain evidence="1 2">CCMP2467</strain>
    </source>
</reference>
<proteinExistence type="predicted"/>
<dbReference type="Proteomes" id="UP000186817">
    <property type="component" value="Unassembled WGS sequence"/>
</dbReference>
<keyword evidence="2" id="KW-1185">Reference proteome</keyword>
<protein>
    <submittedName>
        <fullName evidence="1">Uncharacterized protein</fullName>
    </submittedName>
</protein>
<organism evidence="1 2">
    <name type="scientific">Symbiodinium microadriaticum</name>
    <name type="common">Dinoflagellate</name>
    <name type="synonym">Zooxanthella microadriatica</name>
    <dbReference type="NCBI Taxonomy" id="2951"/>
    <lineage>
        <taxon>Eukaryota</taxon>
        <taxon>Sar</taxon>
        <taxon>Alveolata</taxon>
        <taxon>Dinophyceae</taxon>
        <taxon>Suessiales</taxon>
        <taxon>Symbiodiniaceae</taxon>
        <taxon>Symbiodinium</taxon>
    </lineage>
</organism>
<comment type="caution">
    <text evidence="1">The sequence shown here is derived from an EMBL/GenBank/DDBJ whole genome shotgun (WGS) entry which is preliminary data.</text>
</comment>
<dbReference type="AlphaFoldDB" id="A0A1Q9F7N7"/>
<evidence type="ECO:0000313" key="1">
    <source>
        <dbReference type="EMBL" id="OLQ15693.1"/>
    </source>
</evidence>